<sequence length="434" mass="48083">MAARTPKALAAWKALNDRQQGTLAAVYSIEAEREASRKRQAAQGDWDATPAAIWRRIDFAHDPSDRKLFGWTELQMRLSFHGWDNQGNGATMAALADRGLITRDQRATTFGRMHTVALTREGRAAARAGTTLRAVPAPKAVLSARSWEVLAQLWAADQRGEALRWGYSKTIEFVLIDKHVPPLAAHAGADYVITDRGRDFYREHYAAHVTAHPDIRAPHPDGAAADPWPARADDILTQHRRYYQALCEAWKQADTDRRTAQEEAETAPGDPDPLLPADVAAQAAARHQLWRDTARQRAEIADAHARHLSTRAERVARAYAVAALAAHRAAVTRANPLDQLTEPEHTDEWDEQRLTPPLETGIHAIDSEADKLFAAAIGRPRRRRGPAPTPRRPRLITATSTPTPPPGSELAALARFLHEHTRDGVLLRRLHPGS</sequence>
<dbReference type="EMBL" id="JAERRJ010000019">
    <property type="protein sequence ID" value="MBL1079730.1"/>
    <property type="molecule type" value="Genomic_DNA"/>
</dbReference>
<evidence type="ECO:0000256" key="1">
    <source>
        <dbReference type="SAM" id="MobiDB-lite"/>
    </source>
</evidence>
<accession>A0ABS1MGE0</accession>
<feature type="region of interest" description="Disordered" evidence="1">
    <location>
        <begin position="254"/>
        <end position="276"/>
    </location>
</feature>
<name>A0ABS1MGE0_9NOCA</name>
<evidence type="ECO:0000313" key="3">
    <source>
        <dbReference type="Proteomes" id="UP000602198"/>
    </source>
</evidence>
<evidence type="ECO:0008006" key="4">
    <source>
        <dbReference type="Google" id="ProtNLM"/>
    </source>
</evidence>
<evidence type="ECO:0000313" key="2">
    <source>
        <dbReference type="EMBL" id="MBL1079730.1"/>
    </source>
</evidence>
<organism evidence="2 3">
    <name type="scientific">Nocardia acididurans</name>
    <dbReference type="NCBI Taxonomy" id="2802282"/>
    <lineage>
        <taxon>Bacteria</taxon>
        <taxon>Bacillati</taxon>
        <taxon>Actinomycetota</taxon>
        <taxon>Actinomycetes</taxon>
        <taxon>Mycobacteriales</taxon>
        <taxon>Nocardiaceae</taxon>
        <taxon>Nocardia</taxon>
    </lineage>
</organism>
<feature type="region of interest" description="Disordered" evidence="1">
    <location>
        <begin position="376"/>
        <end position="407"/>
    </location>
</feature>
<proteinExistence type="predicted"/>
<protein>
    <recommendedName>
        <fullName evidence="4">MarR family transcriptional regulator</fullName>
    </recommendedName>
</protein>
<dbReference type="Proteomes" id="UP000602198">
    <property type="component" value="Unassembled WGS sequence"/>
</dbReference>
<reference evidence="2 3" key="1">
    <citation type="submission" date="2021-01" db="EMBL/GenBank/DDBJ databases">
        <title>WGS of actinomycetes isolated from Thailand.</title>
        <authorList>
            <person name="Thawai C."/>
        </authorList>
    </citation>
    <scope>NUCLEOTIDE SEQUENCE [LARGE SCALE GENOMIC DNA]</scope>
    <source>
        <strain evidence="2 3">LPG 2</strain>
    </source>
</reference>
<keyword evidence="3" id="KW-1185">Reference proteome</keyword>
<comment type="caution">
    <text evidence="2">The sequence shown here is derived from an EMBL/GenBank/DDBJ whole genome shotgun (WGS) entry which is preliminary data.</text>
</comment>
<gene>
    <name evidence="2" type="ORF">JK358_35550</name>
</gene>
<dbReference type="RefSeq" id="WP_201957199.1">
    <property type="nucleotide sequence ID" value="NZ_JAERRJ010000019.1"/>
</dbReference>